<dbReference type="PANTHER" id="PTHR15696:SF0">
    <property type="entry name" value="TELOMERASE-BINDING PROTEIN EST1A"/>
    <property type="match status" value="1"/>
</dbReference>
<sequence length="745" mass="79627">MSFRPPASPSTPPQILSWYSSLEALDKQVSKLSKSPSASKKEVAAAKSKALDLYVKVMLGDITFAVAKDLPNKMWRKTFYARIAQLRKEHDQVRERGPASGVSGAKKKRGSTTPQQGGAAGLVTPDQAGPAKAAYVKFLNETLEWYSYIIAEVEEKKSAAMSFAGDPLSHHSSSQPYSSVASQASNATALPPVSPVTTALHRLYISNGDLHRYLALADAPDPSAAAFGPAERQYEKAAKARPTNGNAYNQLAVLEQQKKQWFTALYMYAYSLMVPEAFETAQPNLNRMYRTAVREEYMKIQGTNTGLSTFLLSFTYLQLCLLYDPDPAPSVASQLPGLLSQWRQLLANSTFSDALLNRVVAVLIFTSLNAGAGNSRKETTAPRKPGDRTPPQDLALEVAFEFAAKIAEKIANDTLGAPGGTQGSQMNNSQVTSKSTKRPKQVRTLAALGVFTDWLSYSDFEALCVDEPVPDSLAAARSKLWRAVAELATYLPAARPWIEDDVRAAKKDQRAFTKESIELVGYSPLENAPLIAAALKAEGVPTPCAEERANGRRVLELVKFARRCCKGGQGGGMLVEIGEGEFTVAAEHEEEAGGGAGEADDDDDDDEMPGLEVAPAAAALPVPPVVAVPATTAMEEDDDGEEEVIVFKPPKAGRTSPPPQTTSPPPPASVNRTVTAHDAIGGEVIGGAAHGAGVLGGVWENNENAPGPQIQRGPQQPLASKGVRPPPGFSPEKGQVSRERVCGGY</sequence>
<dbReference type="EMBL" id="BRYB01000479">
    <property type="protein sequence ID" value="GMI30817.1"/>
    <property type="molecule type" value="Genomic_DNA"/>
</dbReference>
<proteinExistence type="predicted"/>
<keyword evidence="5" id="KW-1185">Reference proteome</keyword>
<dbReference type="PANTHER" id="PTHR15696">
    <property type="entry name" value="SMG-7 SUPPRESSOR WITH MORPHOLOGICAL EFFECT ON GENITALIA PROTEIN 7"/>
    <property type="match status" value="1"/>
</dbReference>
<feature type="region of interest" description="Disordered" evidence="1">
    <location>
        <begin position="589"/>
        <end position="609"/>
    </location>
</feature>
<feature type="region of interest" description="Disordered" evidence="1">
    <location>
        <begin position="648"/>
        <end position="672"/>
    </location>
</feature>
<dbReference type="Gene3D" id="1.25.40.10">
    <property type="entry name" value="Tetratricopeptide repeat domain"/>
    <property type="match status" value="1"/>
</dbReference>
<feature type="compositionally biased region" description="Low complexity" evidence="1">
    <location>
        <begin position="706"/>
        <end position="717"/>
    </location>
</feature>
<protein>
    <recommendedName>
        <fullName evidence="6">Protein SMG7</fullName>
    </recommendedName>
</protein>
<evidence type="ECO:0008006" key="6">
    <source>
        <dbReference type="Google" id="ProtNLM"/>
    </source>
</evidence>
<dbReference type="SUPFAM" id="SSF48452">
    <property type="entry name" value="TPR-like"/>
    <property type="match status" value="1"/>
</dbReference>
<feature type="region of interest" description="Disordered" evidence="1">
    <location>
        <begin position="414"/>
        <end position="438"/>
    </location>
</feature>
<evidence type="ECO:0000259" key="3">
    <source>
        <dbReference type="Pfam" id="PF10374"/>
    </source>
</evidence>
<dbReference type="Proteomes" id="UP001165060">
    <property type="component" value="Unassembled WGS sequence"/>
</dbReference>
<feature type="region of interest" description="Disordered" evidence="1">
    <location>
        <begin position="90"/>
        <end position="125"/>
    </location>
</feature>
<feature type="domain" description="Telomerase activating protein Est1-like N-terminal" evidence="3">
    <location>
        <begin position="71"/>
        <end position="217"/>
    </location>
</feature>
<dbReference type="Pfam" id="PF10373">
    <property type="entry name" value="EST1_DNA_bind"/>
    <property type="match status" value="1"/>
</dbReference>
<reference evidence="4 5" key="1">
    <citation type="journal article" date="2023" name="Commun. Biol.">
        <title>Genome analysis of Parmales, the sister group of diatoms, reveals the evolutionary specialization of diatoms from phago-mixotrophs to photoautotrophs.</title>
        <authorList>
            <person name="Ban H."/>
            <person name="Sato S."/>
            <person name="Yoshikawa S."/>
            <person name="Yamada K."/>
            <person name="Nakamura Y."/>
            <person name="Ichinomiya M."/>
            <person name="Sato N."/>
            <person name="Blanc-Mathieu R."/>
            <person name="Endo H."/>
            <person name="Kuwata A."/>
            <person name="Ogata H."/>
        </authorList>
    </citation>
    <scope>NUCLEOTIDE SEQUENCE [LARGE SCALE GENOMIC DNA]</scope>
</reference>
<accession>A0ABQ6MQM2</accession>
<feature type="region of interest" description="Disordered" evidence="1">
    <location>
        <begin position="696"/>
        <end position="745"/>
    </location>
</feature>
<dbReference type="InterPro" id="IPR019458">
    <property type="entry name" value="Est1-like_N"/>
</dbReference>
<feature type="compositionally biased region" description="Pro residues" evidence="1">
    <location>
        <begin position="656"/>
        <end position="668"/>
    </location>
</feature>
<evidence type="ECO:0000256" key="1">
    <source>
        <dbReference type="SAM" id="MobiDB-lite"/>
    </source>
</evidence>
<evidence type="ECO:0000313" key="4">
    <source>
        <dbReference type="EMBL" id="GMI30817.1"/>
    </source>
</evidence>
<dbReference type="InterPro" id="IPR018834">
    <property type="entry name" value="DNA/RNA-bd_Est1-type"/>
</dbReference>
<name>A0ABQ6MQM2_9STRA</name>
<feature type="compositionally biased region" description="Basic and acidic residues" evidence="1">
    <location>
        <begin position="735"/>
        <end position="745"/>
    </location>
</feature>
<dbReference type="Pfam" id="PF10374">
    <property type="entry name" value="EST1"/>
    <property type="match status" value="1"/>
</dbReference>
<evidence type="ECO:0000313" key="5">
    <source>
        <dbReference type="Proteomes" id="UP001165060"/>
    </source>
</evidence>
<gene>
    <name evidence="4" type="ORF">TeGR_g7224</name>
</gene>
<dbReference type="InterPro" id="IPR045153">
    <property type="entry name" value="Est1/Ebs1-like"/>
</dbReference>
<evidence type="ECO:0000259" key="2">
    <source>
        <dbReference type="Pfam" id="PF10373"/>
    </source>
</evidence>
<organism evidence="4 5">
    <name type="scientific">Tetraparma gracilis</name>
    <dbReference type="NCBI Taxonomy" id="2962635"/>
    <lineage>
        <taxon>Eukaryota</taxon>
        <taxon>Sar</taxon>
        <taxon>Stramenopiles</taxon>
        <taxon>Ochrophyta</taxon>
        <taxon>Bolidophyceae</taxon>
        <taxon>Parmales</taxon>
        <taxon>Triparmaceae</taxon>
        <taxon>Tetraparma</taxon>
    </lineage>
</organism>
<feature type="domain" description="DNA/RNA-binding" evidence="2">
    <location>
        <begin position="230"/>
        <end position="527"/>
    </location>
</feature>
<dbReference type="InterPro" id="IPR011990">
    <property type="entry name" value="TPR-like_helical_dom_sf"/>
</dbReference>
<comment type="caution">
    <text evidence="4">The sequence shown here is derived from an EMBL/GenBank/DDBJ whole genome shotgun (WGS) entry which is preliminary data.</text>
</comment>
<feature type="compositionally biased region" description="Polar residues" evidence="1">
    <location>
        <begin position="423"/>
        <end position="434"/>
    </location>
</feature>